<evidence type="ECO:0000259" key="3">
    <source>
        <dbReference type="Pfam" id="PF01757"/>
    </source>
</evidence>
<proteinExistence type="predicted"/>
<dbReference type="Pfam" id="PF13358">
    <property type="entry name" value="DDE_3"/>
    <property type="match status" value="1"/>
</dbReference>
<dbReference type="InterPro" id="IPR036397">
    <property type="entry name" value="RNaseH_sf"/>
</dbReference>
<dbReference type="InterPro" id="IPR002656">
    <property type="entry name" value="Acyl_transf_3_dom"/>
</dbReference>
<dbReference type="AlphaFoldDB" id="A0A1I7XPC4"/>
<accession>A0A1I7XPC4</accession>
<dbReference type="GO" id="GO:0003676">
    <property type="term" value="F:nucleic acid binding"/>
    <property type="evidence" value="ECO:0007669"/>
    <property type="project" value="InterPro"/>
</dbReference>
<dbReference type="InterPro" id="IPR052728">
    <property type="entry name" value="O2_lipid_transport_reg"/>
</dbReference>
<evidence type="ECO:0000256" key="2">
    <source>
        <dbReference type="SAM" id="Phobius"/>
    </source>
</evidence>
<evidence type="ECO:0000313" key="6">
    <source>
        <dbReference type="WBParaSite" id="Hba_19632"/>
    </source>
</evidence>
<feature type="transmembrane region" description="Helical" evidence="2">
    <location>
        <begin position="119"/>
        <end position="139"/>
    </location>
</feature>
<feature type="domain" description="Tc1-like transposase DDE" evidence="4">
    <location>
        <begin position="4"/>
        <end position="92"/>
    </location>
</feature>
<organism evidence="5 6">
    <name type="scientific">Heterorhabditis bacteriophora</name>
    <name type="common">Entomopathogenic nematode worm</name>
    <dbReference type="NCBI Taxonomy" id="37862"/>
    <lineage>
        <taxon>Eukaryota</taxon>
        <taxon>Metazoa</taxon>
        <taxon>Ecdysozoa</taxon>
        <taxon>Nematoda</taxon>
        <taxon>Chromadorea</taxon>
        <taxon>Rhabditida</taxon>
        <taxon>Rhabditina</taxon>
        <taxon>Rhabditomorpha</taxon>
        <taxon>Strongyloidea</taxon>
        <taxon>Heterorhabditidae</taxon>
        <taxon>Heterorhabditis</taxon>
    </lineage>
</organism>
<evidence type="ECO:0000259" key="4">
    <source>
        <dbReference type="Pfam" id="PF13358"/>
    </source>
</evidence>
<feature type="transmembrane region" description="Helical" evidence="2">
    <location>
        <begin position="204"/>
        <end position="226"/>
    </location>
</feature>
<feature type="transmembrane region" description="Helical" evidence="2">
    <location>
        <begin position="246"/>
        <end position="266"/>
    </location>
</feature>
<dbReference type="InterPro" id="IPR038717">
    <property type="entry name" value="Tc1-like_DDE_dom"/>
</dbReference>
<feature type="domain" description="Acyltransferase 3" evidence="3">
    <location>
        <begin position="94"/>
        <end position="331"/>
    </location>
</feature>
<keyword evidence="2" id="KW-1133">Transmembrane helix</keyword>
<feature type="region of interest" description="Disordered" evidence="1">
    <location>
        <begin position="355"/>
        <end position="374"/>
    </location>
</feature>
<keyword evidence="2" id="KW-0472">Membrane</keyword>
<feature type="transmembrane region" description="Helical" evidence="2">
    <location>
        <begin position="278"/>
        <end position="300"/>
    </location>
</feature>
<dbReference type="Pfam" id="PF01757">
    <property type="entry name" value="Acyl_transf_3"/>
    <property type="match status" value="1"/>
</dbReference>
<dbReference type="PANTHER" id="PTHR11161:SF70">
    <property type="entry name" value="ACYLTRANSFERASE 3 DOMAIN-CONTAINING PROTEIN"/>
    <property type="match status" value="1"/>
</dbReference>
<evidence type="ECO:0000313" key="5">
    <source>
        <dbReference type="Proteomes" id="UP000095283"/>
    </source>
</evidence>
<dbReference type="WBParaSite" id="Hba_19632">
    <property type="protein sequence ID" value="Hba_19632"/>
    <property type="gene ID" value="Hba_19632"/>
</dbReference>
<dbReference type="GO" id="GO:0016747">
    <property type="term" value="F:acyltransferase activity, transferring groups other than amino-acyl groups"/>
    <property type="evidence" value="ECO:0007669"/>
    <property type="project" value="InterPro"/>
</dbReference>
<sequence>MVWGAFSSTGLIDLAFVSTKINSVDYQDVLGNHLVPYLQRFPSVSFTFHQDNATIHASRSTKTWLEDNDVDILDWPSCSSNLNPMEKLRAILVYIGTEFIFYLISPVFLLALRHSPQFGFALSLVTILASAGLNTVKIIQRNFPPTQFLWRQPEMFNPNFIQHHIELYIKPQYRIGPYIVGILLGYYLACYQRQPVRATRSTQFIVLGWMFGIVSGFWALYGLYPALQGWNWPIYHLVYGSIHRDVFAVSMAWLIYACHTGIGGIVNKALSAGILLPLSNLCFSVYLFHMIPVVLTYFLVPFPIWYNSKLPIFAHCFVQLLISYFFAIICTMVAEYPALNIERILLAPRPKKTTLKPVPTSDSELQLKPSSPKL</sequence>
<feature type="transmembrane region" description="Helical" evidence="2">
    <location>
        <begin position="312"/>
        <end position="334"/>
    </location>
</feature>
<keyword evidence="2" id="KW-0812">Transmembrane</keyword>
<dbReference type="Proteomes" id="UP000095283">
    <property type="component" value="Unplaced"/>
</dbReference>
<evidence type="ECO:0000256" key="1">
    <source>
        <dbReference type="SAM" id="MobiDB-lite"/>
    </source>
</evidence>
<feature type="transmembrane region" description="Helical" evidence="2">
    <location>
        <begin position="175"/>
        <end position="192"/>
    </location>
</feature>
<reference evidence="6" key="1">
    <citation type="submission" date="2016-11" db="UniProtKB">
        <authorList>
            <consortium name="WormBaseParasite"/>
        </authorList>
    </citation>
    <scope>IDENTIFICATION</scope>
</reference>
<protein>
    <submittedName>
        <fullName evidence="6">DDE_3 domain-containing protein</fullName>
    </submittedName>
</protein>
<dbReference type="Gene3D" id="3.30.420.10">
    <property type="entry name" value="Ribonuclease H-like superfamily/Ribonuclease H"/>
    <property type="match status" value="1"/>
</dbReference>
<dbReference type="PANTHER" id="PTHR11161">
    <property type="entry name" value="O-ACYLTRANSFERASE"/>
    <property type="match status" value="1"/>
</dbReference>
<name>A0A1I7XPC4_HETBA</name>
<feature type="transmembrane region" description="Helical" evidence="2">
    <location>
        <begin position="91"/>
        <end position="112"/>
    </location>
</feature>
<keyword evidence="5" id="KW-1185">Reference proteome</keyword>